<dbReference type="PROSITE" id="PS51366">
    <property type="entry name" value="MI"/>
    <property type="match status" value="1"/>
</dbReference>
<evidence type="ECO:0000259" key="9">
    <source>
        <dbReference type="PROSITE" id="PS51366"/>
    </source>
</evidence>
<organism evidence="10 11">
    <name type="scientific">Athelia psychrophila</name>
    <dbReference type="NCBI Taxonomy" id="1759441"/>
    <lineage>
        <taxon>Eukaryota</taxon>
        <taxon>Fungi</taxon>
        <taxon>Dikarya</taxon>
        <taxon>Basidiomycota</taxon>
        <taxon>Agaricomycotina</taxon>
        <taxon>Agaricomycetes</taxon>
        <taxon>Agaricomycetidae</taxon>
        <taxon>Atheliales</taxon>
        <taxon>Atheliaceae</taxon>
        <taxon>Athelia</taxon>
    </lineage>
</organism>
<feature type="compositionally biased region" description="Basic and acidic residues" evidence="8">
    <location>
        <begin position="208"/>
        <end position="318"/>
    </location>
</feature>
<evidence type="ECO:0000313" key="11">
    <source>
        <dbReference type="Proteomes" id="UP000076532"/>
    </source>
</evidence>
<dbReference type="PANTHER" id="PTHR23253">
    <property type="entry name" value="EUKARYOTIC TRANSLATION INITIATION FACTOR 4 GAMMA"/>
    <property type="match status" value="1"/>
</dbReference>
<keyword evidence="3" id="KW-0963">Cytoplasm</keyword>
<keyword evidence="11" id="KW-1185">Reference proteome</keyword>
<feature type="compositionally biased region" description="Polar residues" evidence="8">
    <location>
        <begin position="902"/>
        <end position="912"/>
    </location>
</feature>
<dbReference type="Proteomes" id="UP000076532">
    <property type="component" value="Unassembled WGS sequence"/>
</dbReference>
<gene>
    <name evidence="10" type="ORF">FIBSPDRAFT_1053990</name>
</gene>
<feature type="region of interest" description="Disordered" evidence="8">
    <location>
        <begin position="893"/>
        <end position="1078"/>
    </location>
</feature>
<comment type="similarity">
    <text evidence="2">Belongs to the eukaryotic initiation factor 4G family.</text>
</comment>
<dbReference type="InterPro" id="IPR003891">
    <property type="entry name" value="Initiation_fac_eIF4g_MI"/>
</dbReference>
<dbReference type="OrthoDB" id="514777at2759"/>
<keyword evidence="5" id="KW-0597">Phosphoprotein</keyword>
<feature type="compositionally biased region" description="Low complexity" evidence="8">
    <location>
        <begin position="986"/>
        <end position="1002"/>
    </location>
</feature>
<keyword evidence="4" id="KW-0396">Initiation factor</keyword>
<evidence type="ECO:0000256" key="6">
    <source>
        <dbReference type="ARBA" id="ARBA00022884"/>
    </source>
</evidence>
<feature type="compositionally biased region" description="Polar residues" evidence="8">
    <location>
        <begin position="120"/>
        <end position="170"/>
    </location>
</feature>
<accession>A0A167W306</accession>
<dbReference type="GO" id="GO:0003729">
    <property type="term" value="F:mRNA binding"/>
    <property type="evidence" value="ECO:0007669"/>
    <property type="project" value="TreeGrafter"/>
</dbReference>
<feature type="region of interest" description="Disordered" evidence="8">
    <location>
        <begin position="535"/>
        <end position="592"/>
    </location>
</feature>
<dbReference type="Pfam" id="PF02847">
    <property type="entry name" value="MA3"/>
    <property type="match status" value="1"/>
</dbReference>
<evidence type="ECO:0000256" key="2">
    <source>
        <dbReference type="ARBA" id="ARBA00005775"/>
    </source>
</evidence>
<feature type="compositionally biased region" description="Low complexity" evidence="8">
    <location>
        <begin position="42"/>
        <end position="55"/>
    </location>
</feature>
<dbReference type="InterPro" id="IPR016024">
    <property type="entry name" value="ARM-type_fold"/>
</dbReference>
<sequence length="1203" mass="130551">MHAAATLSRNKAMASVLRILHISNVSHCLTVQPTAEPPTPSTPRSTSQYAQQQQQPMPVPGWPGRYYQQDPYMQQAYYPQQWYMPGTPIPQQQHMPPQFHPHPPGMPMSPRNPQMPLQPGTPTQSPALTHQPPHANNDSSNNTLPGTNSANRLSTYANTFVPNPPRSSKISIKAADGSEASRPAVPPASGFNRTANGHRSGKSQSIRMESEEARQKRVAEEEAKAHRERAVKEAEEKVKKDAEEKVQREEEARVAAIKKAAEDEAERIRKDEEERIRKEAEEAERVKAEQQAEADKAREEAAAAQKAAEDAERAKEEEAVAAAAAVTAAATAATAKEKEEGEVAESPSELISDKRKSGLSINTAGPSQEARKPRPGSLDLSYGKTPITPGLPSALATARIIEDIEKMEYPEGIMSPKLELNVNAKDGKFKYDRDFLRQFMSICKEKPDQLPPLDAIGLEPVDQFSMSRGGSGRHRTTSMQMGPPGPRAGSIGLGIGNFAKPGGSFSMGNFATPGETGKSSEERFAASNRAVSVGGAGAPAPFGRPSPMVRTSSQGGGGPMGTNRTRSKRGEKRTDSNKAPGHQQHGSGYNQQQQMGVNGMHLEPVAPLEVAANRWTAGVPGKKVAVIDPDSPEMVDRKVKGLLNKLTMKKFDSISDQIITWANKSETEKDGRTLIQVIRLGFEKATDEAAWSEMYARLCRKMMEKISAFVQDDGIKDDEGKPIAGGFRAWLGCERRGGGCCQSRRGHAIKAANDKNKDAPGDDEPRLYSEEYYAASKAKRQGLGLIKFIGELFKLQMLTERIVHECLKKLLGNVENPEEEEIESLCKLLSTVGALLDTPKARAHMDVYFSRMKELTRSGNDVVELRDRKWNTRNVVAAPTTLAAVHDLANKDRAAAERESAQRMNSMSRTGSQRGGERGQYDQQGPDGWTVTGESGGRGNPRPPPKAGDLSNFGKINKAAPMTFGPTSVFAKGKEGAKGPRTEPISRSSSSSNMFSMLSQNSEIAADASGPKPTTSRPASRKTSIDLGTAGVAEAPLQRRKLQLLPRSKMTQDSGDGTAASAPVSENGEVEESGTAADSMPEEFFAVRNWDKAENYFQKLTPEHRFRLVDKLVNAAIESKAVDAQLVSDFFARAHSTDLCSEASFEEGFMPIAELLDDIAIDAPKAFDLMAVMVKGASLSEDARGRIAAKSVDSEKLLALLST</sequence>
<feature type="domain" description="MI" evidence="9">
    <location>
        <begin position="1072"/>
        <end position="1193"/>
    </location>
</feature>
<evidence type="ECO:0000256" key="3">
    <source>
        <dbReference type="ARBA" id="ARBA00022490"/>
    </source>
</evidence>
<dbReference type="SUPFAM" id="SSF101489">
    <property type="entry name" value="Eukaryotic initiation factor 4f subunit eIF4g, eIF4e-binding domain"/>
    <property type="match status" value="1"/>
</dbReference>
<evidence type="ECO:0000256" key="5">
    <source>
        <dbReference type="ARBA" id="ARBA00022553"/>
    </source>
</evidence>
<evidence type="ECO:0000256" key="4">
    <source>
        <dbReference type="ARBA" id="ARBA00022540"/>
    </source>
</evidence>
<feature type="compositionally biased region" description="Polar residues" evidence="8">
    <location>
        <begin position="1012"/>
        <end position="1022"/>
    </location>
</feature>
<dbReference type="Gene3D" id="1.25.40.180">
    <property type="match status" value="2"/>
</dbReference>
<feature type="compositionally biased region" description="Low complexity" evidence="8">
    <location>
        <begin position="581"/>
        <end position="592"/>
    </location>
</feature>
<feature type="compositionally biased region" description="Low complexity" evidence="8">
    <location>
        <begin position="535"/>
        <end position="547"/>
    </location>
</feature>
<keyword evidence="7" id="KW-0648">Protein biosynthesis</keyword>
<feature type="compositionally biased region" description="Pro residues" evidence="8">
    <location>
        <begin position="98"/>
        <end position="107"/>
    </location>
</feature>
<keyword evidence="6" id="KW-0694">RNA-binding</keyword>
<feature type="region of interest" description="Disordered" evidence="8">
    <location>
        <begin position="84"/>
        <end position="388"/>
    </location>
</feature>
<dbReference type="EMBL" id="KV417827">
    <property type="protein sequence ID" value="KZP05638.1"/>
    <property type="molecule type" value="Genomic_DNA"/>
</dbReference>
<dbReference type="SUPFAM" id="SSF48371">
    <property type="entry name" value="ARM repeat"/>
    <property type="match status" value="2"/>
</dbReference>
<feature type="compositionally biased region" description="Polar residues" evidence="8">
    <location>
        <begin position="191"/>
        <end position="207"/>
    </location>
</feature>
<evidence type="ECO:0000313" key="10">
    <source>
        <dbReference type="EMBL" id="KZP05638.1"/>
    </source>
</evidence>
<comment type="subcellular location">
    <subcellularLocation>
        <location evidence="1">Cytoplasm</location>
    </subcellularLocation>
</comment>
<feature type="compositionally biased region" description="Low complexity" evidence="8">
    <location>
        <begin position="320"/>
        <end position="334"/>
    </location>
</feature>
<dbReference type="STRING" id="436010.A0A167W306"/>
<name>A0A167W306_9AGAM</name>
<protein>
    <recommendedName>
        <fullName evidence="9">MI domain-containing protein</fullName>
    </recommendedName>
</protein>
<dbReference type="Pfam" id="PF02854">
    <property type="entry name" value="MIF4G"/>
    <property type="match status" value="1"/>
</dbReference>
<reference evidence="10 11" key="1">
    <citation type="journal article" date="2016" name="Mol. Biol. Evol.">
        <title>Comparative Genomics of Early-Diverging Mushroom-Forming Fungi Provides Insights into the Origins of Lignocellulose Decay Capabilities.</title>
        <authorList>
            <person name="Nagy L.G."/>
            <person name="Riley R."/>
            <person name="Tritt A."/>
            <person name="Adam C."/>
            <person name="Daum C."/>
            <person name="Floudas D."/>
            <person name="Sun H."/>
            <person name="Yadav J.S."/>
            <person name="Pangilinan J."/>
            <person name="Larsson K.H."/>
            <person name="Matsuura K."/>
            <person name="Barry K."/>
            <person name="Labutti K."/>
            <person name="Kuo R."/>
            <person name="Ohm R.A."/>
            <person name="Bhattacharya S.S."/>
            <person name="Shirouzu T."/>
            <person name="Yoshinaga Y."/>
            <person name="Martin F.M."/>
            <person name="Grigoriev I.V."/>
            <person name="Hibbett D.S."/>
        </authorList>
    </citation>
    <scope>NUCLEOTIDE SEQUENCE [LARGE SCALE GENOMIC DNA]</scope>
    <source>
        <strain evidence="10 11">CBS 109695</strain>
    </source>
</reference>
<dbReference type="Pfam" id="PF12152">
    <property type="entry name" value="eIF_4G1"/>
    <property type="match status" value="1"/>
</dbReference>
<dbReference type="GO" id="GO:0010494">
    <property type="term" value="C:cytoplasmic stress granule"/>
    <property type="evidence" value="ECO:0007669"/>
    <property type="project" value="UniProtKB-ARBA"/>
</dbReference>
<dbReference type="CDD" id="cd06503">
    <property type="entry name" value="ATP-synt_Fo_b"/>
    <property type="match status" value="1"/>
</dbReference>
<dbReference type="GO" id="GO:0003743">
    <property type="term" value="F:translation initiation factor activity"/>
    <property type="evidence" value="ECO:0007669"/>
    <property type="project" value="UniProtKB-KW"/>
</dbReference>
<evidence type="ECO:0000256" key="1">
    <source>
        <dbReference type="ARBA" id="ARBA00004496"/>
    </source>
</evidence>
<dbReference type="Gene3D" id="1.20.970.30">
    <property type="entry name" value="eIF4G, eIF4E-binding domain"/>
    <property type="match status" value="1"/>
</dbReference>
<feature type="compositionally biased region" description="Basic and acidic residues" evidence="8">
    <location>
        <begin position="972"/>
        <end position="981"/>
    </location>
</feature>
<evidence type="ECO:0000256" key="7">
    <source>
        <dbReference type="ARBA" id="ARBA00022917"/>
    </source>
</evidence>
<dbReference type="InterPro" id="IPR036211">
    <property type="entry name" value="eIF4G_eIF4E-bd_sf"/>
</dbReference>
<evidence type="ECO:0000256" key="8">
    <source>
        <dbReference type="SAM" id="MobiDB-lite"/>
    </source>
</evidence>
<dbReference type="PANTHER" id="PTHR23253:SF9">
    <property type="entry name" value="EUKARYOTIC TRANSLATION INITIATION FACTOR 4 GAMMA 2"/>
    <property type="match status" value="1"/>
</dbReference>
<dbReference type="AlphaFoldDB" id="A0A167W306"/>
<dbReference type="SMART" id="SM00543">
    <property type="entry name" value="MIF4G"/>
    <property type="match status" value="1"/>
</dbReference>
<proteinExistence type="inferred from homology"/>
<dbReference type="InterPro" id="IPR003890">
    <property type="entry name" value="MIF4G-like_typ-3"/>
</dbReference>
<feature type="region of interest" description="Disordered" evidence="8">
    <location>
        <begin position="31"/>
        <end position="61"/>
    </location>
</feature>
<dbReference type="InterPro" id="IPR022745">
    <property type="entry name" value="eIF4G1_eIF4E-bd"/>
</dbReference>
<dbReference type="GO" id="GO:0016281">
    <property type="term" value="C:eukaryotic translation initiation factor 4F complex"/>
    <property type="evidence" value="ECO:0007669"/>
    <property type="project" value="TreeGrafter"/>
</dbReference>
<dbReference type="FunFam" id="1.25.40.180:FF:000020">
    <property type="entry name" value="Eukaryotic translation initiation factor subunit"/>
    <property type="match status" value="1"/>
</dbReference>